<gene>
    <name evidence="1" type="ORF">BCON_0150g00130</name>
</gene>
<evidence type="ECO:0000313" key="2">
    <source>
        <dbReference type="Proteomes" id="UP000297527"/>
    </source>
</evidence>
<dbReference type="OrthoDB" id="3549024at2759"/>
<reference evidence="1 2" key="1">
    <citation type="submission" date="2017-12" db="EMBL/GenBank/DDBJ databases">
        <title>Comparative genomics of Botrytis spp.</title>
        <authorList>
            <person name="Valero-Jimenez C.A."/>
            <person name="Tapia P."/>
            <person name="Veloso J."/>
            <person name="Silva-Moreno E."/>
            <person name="Staats M."/>
            <person name="Valdes J.H."/>
            <person name="Van Kan J.A.L."/>
        </authorList>
    </citation>
    <scope>NUCLEOTIDE SEQUENCE [LARGE SCALE GENOMIC DNA]</scope>
    <source>
        <strain evidence="1 2">MUCL11595</strain>
    </source>
</reference>
<name>A0A4Z1HSW3_9HELO</name>
<dbReference type="Proteomes" id="UP000297527">
    <property type="component" value="Unassembled WGS sequence"/>
</dbReference>
<evidence type="ECO:0008006" key="3">
    <source>
        <dbReference type="Google" id="ProtNLM"/>
    </source>
</evidence>
<dbReference type="AlphaFoldDB" id="A0A4Z1HSW3"/>
<comment type="caution">
    <text evidence="1">The sequence shown here is derived from an EMBL/GenBank/DDBJ whole genome shotgun (WGS) entry which is preliminary data.</text>
</comment>
<protein>
    <recommendedName>
        <fullName evidence="3">Fungal N-terminal domain-containing protein</fullName>
    </recommendedName>
</protein>
<proteinExistence type="predicted"/>
<dbReference type="EMBL" id="PQXN01000150">
    <property type="protein sequence ID" value="TGO51981.1"/>
    <property type="molecule type" value="Genomic_DNA"/>
</dbReference>
<sequence length="757" mass="86109">MEGLAAAGGVIAVVSLAGQVTQGCNYLHTVFEDARDAPIELRLLNNELSIIESISTKFAASIPDHPEHLAALDFCNESIHKLRDVVDEYGILTGVGKYTKWGPRLALALNASKILKHLNRLREAKGHLEHLQNVSKHDETKLKIENLRNSIQQLNSSNSQISAIVNYSHAKVDGIASTAKETRLILQNMADKFVNQTERSLESDHLIEKRVVDAVELILENSLKKHFRETIDLQSSSSIRSPHLEACHHMPPSNLKSWNPSLENPSIISQKSELECILAELSGEIQTVECPDFERTSKYSTRIGQVLVRTVSKTYITLDEIEMENIQFNPSPMLNAQELSSVDEFPITITRTEILLLPGSWEQARGATIKLYDMASPSIINSTLTLQMRSFSDSRSQLPKYLDKRVAAVNVLDNKFTVSQPTGVKVTASPFLLYTAFRTVFVAQQVRHGKARPRKYRKPRHSTSLLRQSPDSEVNDVLELITLWIESGLSLEYQDIFMSEPDRTGKTQESIFRQGFNRLSIIQRLRHEYVHELVMETHNAYDAGNYQTLHSLHRVHAKYGARYSAIASPAPVNIFGYKFILESLDSEVHGNEECSSWQMVPIRYRKIAFHFLIILSDLNMLEWELSEVIPYTSQDFIISRFEELSNVLGNMRDFLYRFLFPMVQGGGFNPSKFQDDLQELLKYQCRMRVDGMTSIFSRLDSSCEVSVDRYIIDSLYLMTQTPLRAASCFWVLRPISTDRPSTRVIGNQIWNLTAHER</sequence>
<keyword evidence="2" id="KW-1185">Reference proteome</keyword>
<organism evidence="1 2">
    <name type="scientific">Botryotinia convoluta</name>
    <dbReference type="NCBI Taxonomy" id="54673"/>
    <lineage>
        <taxon>Eukaryota</taxon>
        <taxon>Fungi</taxon>
        <taxon>Dikarya</taxon>
        <taxon>Ascomycota</taxon>
        <taxon>Pezizomycotina</taxon>
        <taxon>Leotiomycetes</taxon>
        <taxon>Helotiales</taxon>
        <taxon>Sclerotiniaceae</taxon>
        <taxon>Botryotinia</taxon>
    </lineage>
</organism>
<evidence type="ECO:0000313" key="1">
    <source>
        <dbReference type="EMBL" id="TGO51981.1"/>
    </source>
</evidence>
<accession>A0A4Z1HSW3</accession>